<feature type="transmembrane region" description="Helical" evidence="2">
    <location>
        <begin position="23"/>
        <end position="46"/>
    </location>
</feature>
<evidence type="ECO:0000313" key="5">
    <source>
        <dbReference type="Proteomes" id="UP001321473"/>
    </source>
</evidence>
<feature type="compositionally biased region" description="Basic and acidic residues" evidence="1">
    <location>
        <begin position="590"/>
        <end position="602"/>
    </location>
</feature>
<dbReference type="InterPro" id="IPR017853">
    <property type="entry name" value="GH"/>
</dbReference>
<dbReference type="InterPro" id="IPR011583">
    <property type="entry name" value="Chitinase_II/V-like_cat"/>
</dbReference>
<keyword evidence="2" id="KW-1133">Transmembrane helix</keyword>
<feature type="compositionally biased region" description="Low complexity" evidence="1">
    <location>
        <begin position="522"/>
        <end position="537"/>
    </location>
</feature>
<dbReference type="InterPro" id="IPR001223">
    <property type="entry name" value="Glyco_hydro18_cat"/>
</dbReference>
<feature type="compositionally biased region" description="Low complexity" evidence="1">
    <location>
        <begin position="495"/>
        <end position="506"/>
    </location>
</feature>
<dbReference type="InterPro" id="IPR050314">
    <property type="entry name" value="Glycosyl_Hydrlase_18"/>
</dbReference>
<sequence>MSAAEPAPGAGGGGKQDPVVPDVVVYVCSFIIVVMVVGGVVALSMLMKKRLDVSQNVTTVGPAAPGAPPPKARLVSIDDSESNDFKVFNDDDPFHGYHRKVPFYEAAHSKQKSKKHKKPTPVRTPKRKAPTTRRRTTKAPAKVKTKRVHTTRAAAKTTAKHGKKKTHIAKQKKEKVEGPTKAEVNEVGAENEISDVGVAGVEIKAKKTSAKDGRSGSGDTADGIEISAKKTKAKTSNEGAPQVVAKKVSPKEKKHKALVETMKVLLEANSEAQPPNISIDNVPVAHAVPDKVNLSDVSGSESADSGVGATERNVTIKLLQPAGAKTASKADETGSHNQSSPVAEVGSPSVKATASNESLGNTSLDSVPNDKPVLSNSSFAIKPLGNTSLANSSSMASGAPVEGSLGDAAAAAKSPADKPAENAQPGNSTAGHESAVKAPSADAVPPASSAANKSSLANSSVDLGSQAANAQPVDASGGGKSADELPPPVKGGPPAGAAPGAEVSAADESAGKQAGVVPPAPASGTSTNTSAGSGSSSLAKKEAADVPGAPSGQPSAPGPESPDDAAAKPHDVPSVAKDKGDSALPNQASSDEKEADKSRDTAANEALAPGPSAQRPLFCEVSKAITRSLASYCTHILFGRIPLVTQDGEITVGDMDSRTKEQLHLVSMVRPGWPHVSLLTTLGGGGEKEDAHLASAFEAGGPTLDALAARAANLVRSRGLDGLNVHWSVPDLEGDVEAHAKGLLTFVKKLRKELGPSSIITVVVPNEREERNAAFNVRALQPFVDYLFVSTHDTFNPYSTLTRFNGPAQDIDTGGMFTAIADVLKELNASRSRQLCFTFGLSGVSYKVEPGVSLAKYVPLVDQAGAKSSQVAARMAHLPQEGRPITYDEVCKLNLTCHRAHVEKSCYDKVGDTWYGFVDEEAVASKAKWLLKDGWENLCVVAWHVDSDDVKGSCRGNADTAYPLLRSLSQATAELAY</sequence>
<comment type="caution">
    <text evidence="4">The sequence shown here is derived from an EMBL/GenBank/DDBJ whole genome shotgun (WGS) entry which is preliminary data.</text>
</comment>
<keyword evidence="2" id="KW-0472">Membrane</keyword>
<accession>A0AAQ4FS91</accession>
<dbReference type="Gene3D" id="3.20.20.80">
    <property type="entry name" value="Glycosidases"/>
    <property type="match status" value="1"/>
</dbReference>
<feature type="region of interest" description="Disordered" evidence="1">
    <location>
        <begin position="104"/>
        <end position="183"/>
    </location>
</feature>
<feature type="region of interest" description="Disordered" evidence="1">
    <location>
        <begin position="208"/>
        <end position="255"/>
    </location>
</feature>
<dbReference type="GO" id="GO:0004568">
    <property type="term" value="F:chitinase activity"/>
    <property type="evidence" value="ECO:0007669"/>
    <property type="project" value="TreeGrafter"/>
</dbReference>
<feature type="compositionally biased region" description="Polar residues" evidence="1">
    <location>
        <begin position="374"/>
        <end position="396"/>
    </location>
</feature>
<dbReference type="GO" id="GO:0006032">
    <property type="term" value="P:chitin catabolic process"/>
    <property type="evidence" value="ECO:0007669"/>
    <property type="project" value="TreeGrafter"/>
</dbReference>
<feature type="compositionally biased region" description="Basic residues" evidence="1">
    <location>
        <begin position="109"/>
        <end position="150"/>
    </location>
</feature>
<dbReference type="GO" id="GO:0005576">
    <property type="term" value="C:extracellular region"/>
    <property type="evidence" value="ECO:0007669"/>
    <property type="project" value="TreeGrafter"/>
</dbReference>
<keyword evidence="5" id="KW-1185">Reference proteome</keyword>
<dbReference type="PANTHER" id="PTHR11177">
    <property type="entry name" value="CHITINASE"/>
    <property type="match status" value="1"/>
</dbReference>
<dbReference type="PROSITE" id="PS51910">
    <property type="entry name" value="GH18_2"/>
    <property type="match status" value="1"/>
</dbReference>
<evidence type="ECO:0000259" key="3">
    <source>
        <dbReference type="PROSITE" id="PS51910"/>
    </source>
</evidence>
<dbReference type="AlphaFoldDB" id="A0AAQ4FS91"/>
<feature type="domain" description="GH18" evidence="3">
    <location>
        <begin position="595"/>
        <end position="975"/>
    </location>
</feature>
<feature type="compositionally biased region" description="Polar residues" evidence="1">
    <location>
        <begin position="350"/>
        <end position="366"/>
    </location>
</feature>
<reference evidence="4 5" key="1">
    <citation type="journal article" date="2023" name="Arcadia Sci">
        <title>De novo assembly of a long-read Amblyomma americanum tick genome.</title>
        <authorList>
            <person name="Chou S."/>
            <person name="Poskanzer K.E."/>
            <person name="Rollins M."/>
            <person name="Thuy-Boun P.S."/>
        </authorList>
    </citation>
    <scope>NUCLEOTIDE SEQUENCE [LARGE SCALE GENOMIC DNA]</scope>
    <source>
        <strain evidence="4">F_SG_1</strain>
        <tissue evidence="4">Salivary glands</tissue>
    </source>
</reference>
<dbReference type="SUPFAM" id="SSF51445">
    <property type="entry name" value="(Trans)glycosidases"/>
    <property type="match status" value="1"/>
</dbReference>
<feature type="compositionally biased region" description="Basic residues" evidence="1">
    <location>
        <begin position="158"/>
        <end position="173"/>
    </location>
</feature>
<dbReference type="GO" id="GO:0008061">
    <property type="term" value="F:chitin binding"/>
    <property type="evidence" value="ECO:0007669"/>
    <property type="project" value="InterPro"/>
</dbReference>
<dbReference type="PANTHER" id="PTHR11177:SF144">
    <property type="entry name" value="CHITINASE 5"/>
    <property type="match status" value="1"/>
</dbReference>
<gene>
    <name evidence="4" type="ORF">V5799_021251</name>
</gene>
<keyword evidence="2" id="KW-0812">Transmembrane</keyword>
<feature type="compositionally biased region" description="Basic and acidic residues" evidence="1">
    <location>
        <begin position="565"/>
        <end position="581"/>
    </location>
</feature>
<feature type="region of interest" description="Disordered" evidence="1">
    <location>
        <begin position="295"/>
        <end position="613"/>
    </location>
</feature>
<dbReference type="GO" id="GO:0005975">
    <property type="term" value="P:carbohydrate metabolic process"/>
    <property type="evidence" value="ECO:0007669"/>
    <property type="project" value="InterPro"/>
</dbReference>
<proteinExistence type="predicted"/>
<protein>
    <recommendedName>
        <fullName evidence="3">GH18 domain-containing protein</fullName>
    </recommendedName>
</protein>
<dbReference type="SMART" id="SM00636">
    <property type="entry name" value="Glyco_18"/>
    <property type="match status" value="1"/>
</dbReference>
<organism evidence="4 5">
    <name type="scientific">Amblyomma americanum</name>
    <name type="common">Lone star tick</name>
    <dbReference type="NCBI Taxonomy" id="6943"/>
    <lineage>
        <taxon>Eukaryota</taxon>
        <taxon>Metazoa</taxon>
        <taxon>Ecdysozoa</taxon>
        <taxon>Arthropoda</taxon>
        <taxon>Chelicerata</taxon>
        <taxon>Arachnida</taxon>
        <taxon>Acari</taxon>
        <taxon>Parasitiformes</taxon>
        <taxon>Ixodida</taxon>
        <taxon>Ixodoidea</taxon>
        <taxon>Ixodidae</taxon>
        <taxon>Amblyomminae</taxon>
        <taxon>Amblyomma</taxon>
    </lineage>
</organism>
<feature type="compositionally biased region" description="Low complexity" evidence="1">
    <location>
        <begin position="436"/>
        <end position="461"/>
    </location>
</feature>
<dbReference type="Pfam" id="PF00704">
    <property type="entry name" value="Glyco_hydro_18"/>
    <property type="match status" value="1"/>
</dbReference>
<evidence type="ECO:0000256" key="2">
    <source>
        <dbReference type="SAM" id="Phobius"/>
    </source>
</evidence>
<evidence type="ECO:0000256" key="1">
    <source>
        <dbReference type="SAM" id="MobiDB-lite"/>
    </source>
</evidence>
<evidence type="ECO:0000313" key="4">
    <source>
        <dbReference type="EMBL" id="KAK8788972.1"/>
    </source>
</evidence>
<name>A0AAQ4FS91_AMBAM</name>
<dbReference type="EMBL" id="JARKHS020000289">
    <property type="protein sequence ID" value="KAK8788972.1"/>
    <property type="molecule type" value="Genomic_DNA"/>
</dbReference>
<dbReference type="Proteomes" id="UP001321473">
    <property type="component" value="Unassembled WGS sequence"/>
</dbReference>
<feature type="compositionally biased region" description="Basic and acidic residues" evidence="1">
    <location>
        <begin position="174"/>
        <end position="183"/>
    </location>
</feature>